<proteinExistence type="predicted"/>
<name>A0A371D3R2_9APHY</name>
<dbReference type="PANTHER" id="PTHR47332:SF2">
    <property type="entry name" value="SET-6"/>
    <property type="match status" value="1"/>
</dbReference>
<dbReference type="SUPFAM" id="SSF82199">
    <property type="entry name" value="SET domain"/>
    <property type="match status" value="1"/>
</dbReference>
<gene>
    <name evidence="1" type="ORF">OH76DRAFT_798849</name>
</gene>
<evidence type="ECO:0008006" key="3">
    <source>
        <dbReference type="Google" id="ProtNLM"/>
    </source>
</evidence>
<evidence type="ECO:0000313" key="2">
    <source>
        <dbReference type="Proteomes" id="UP000256964"/>
    </source>
</evidence>
<evidence type="ECO:0000313" key="1">
    <source>
        <dbReference type="EMBL" id="RDX47180.1"/>
    </source>
</evidence>
<reference evidence="1 2" key="1">
    <citation type="journal article" date="2018" name="Biotechnol. Biofuels">
        <title>Integrative visual omics of the white-rot fungus Polyporus brumalis exposes the biotechnological potential of its oxidative enzymes for delignifying raw plant biomass.</title>
        <authorList>
            <person name="Miyauchi S."/>
            <person name="Rancon A."/>
            <person name="Drula E."/>
            <person name="Hage H."/>
            <person name="Chaduli D."/>
            <person name="Favel A."/>
            <person name="Grisel S."/>
            <person name="Henrissat B."/>
            <person name="Herpoel-Gimbert I."/>
            <person name="Ruiz-Duenas F.J."/>
            <person name="Chevret D."/>
            <person name="Hainaut M."/>
            <person name="Lin J."/>
            <person name="Wang M."/>
            <person name="Pangilinan J."/>
            <person name="Lipzen A."/>
            <person name="Lesage-Meessen L."/>
            <person name="Navarro D."/>
            <person name="Riley R."/>
            <person name="Grigoriev I.V."/>
            <person name="Zhou S."/>
            <person name="Raouche S."/>
            <person name="Rosso M.N."/>
        </authorList>
    </citation>
    <scope>NUCLEOTIDE SEQUENCE [LARGE SCALE GENOMIC DNA]</scope>
    <source>
        <strain evidence="1 2">BRFM 1820</strain>
    </source>
</reference>
<organism evidence="1 2">
    <name type="scientific">Lentinus brumalis</name>
    <dbReference type="NCBI Taxonomy" id="2498619"/>
    <lineage>
        <taxon>Eukaryota</taxon>
        <taxon>Fungi</taxon>
        <taxon>Dikarya</taxon>
        <taxon>Basidiomycota</taxon>
        <taxon>Agaricomycotina</taxon>
        <taxon>Agaricomycetes</taxon>
        <taxon>Polyporales</taxon>
        <taxon>Polyporaceae</taxon>
        <taxon>Lentinus</taxon>
    </lineage>
</organism>
<keyword evidence="2" id="KW-1185">Reference proteome</keyword>
<dbReference type="STRING" id="139420.A0A371D3R2"/>
<dbReference type="InterPro" id="IPR046341">
    <property type="entry name" value="SET_dom_sf"/>
</dbReference>
<sequence length="197" mass="22303">MHSFDTATLTHVLRAVHAIRAGEEVTISYLNDELGTCDARQKELCRRYLFKCKCKSCQLTGEARMVSDIARMTIAESAQTAHILQDEAAFRVWLAKGAMPGPSAHDANGLHPLETAEQLWRAMEQEGCYVPLLWELLLQRLVRGFATQENEQAVRHYARKAAELRMAHSGEDGGWLAVAENPRKTEGWAWRSERRKV</sequence>
<dbReference type="PANTHER" id="PTHR47332">
    <property type="entry name" value="SET DOMAIN-CONTAINING PROTEIN 5"/>
    <property type="match status" value="1"/>
</dbReference>
<dbReference type="OrthoDB" id="5945798at2759"/>
<accession>A0A371D3R2</accession>
<dbReference type="Gene3D" id="2.170.270.10">
    <property type="entry name" value="SET domain"/>
    <property type="match status" value="1"/>
</dbReference>
<dbReference type="InterPro" id="IPR053185">
    <property type="entry name" value="SET_domain_protein"/>
</dbReference>
<protein>
    <recommendedName>
        <fullName evidence="3">SET domain-containing protein</fullName>
    </recommendedName>
</protein>
<dbReference type="AlphaFoldDB" id="A0A371D3R2"/>
<dbReference type="EMBL" id="KZ857421">
    <property type="protein sequence ID" value="RDX47180.1"/>
    <property type="molecule type" value="Genomic_DNA"/>
</dbReference>
<dbReference type="Proteomes" id="UP000256964">
    <property type="component" value="Unassembled WGS sequence"/>
</dbReference>